<keyword evidence="2" id="KW-1185">Reference proteome</keyword>
<proteinExistence type="predicted"/>
<dbReference type="Proteomes" id="UP001064048">
    <property type="component" value="Chromosome 27"/>
</dbReference>
<evidence type="ECO:0000313" key="1">
    <source>
        <dbReference type="EMBL" id="KAI8441530.1"/>
    </source>
</evidence>
<comment type="caution">
    <text evidence="1">The sequence shown here is derived from an EMBL/GenBank/DDBJ whole genome shotgun (WGS) entry which is preliminary data.</text>
</comment>
<reference evidence="1 2" key="1">
    <citation type="journal article" date="2022" name="Genome Biol. Evol.">
        <title>The Spruce Budworm Genome: Reconstructing the Evolutionary History of Antifreeze Proteins.</title>
        <authorList>
            <person name="Beliveau C."/>
            <person name="Gagne P."/>
            <person name="Picq S."/>
            <person name="Vernygora O."/>
            <person name="Keeling C.I."/>
            <person name="Pinkney K."/>
            <person name="Doucet D."/>
            <person name="Wen F."/>
            <person name="Johnston J.S."/>
            <person name="Maaroufi H."/>
            <person name="Boyle B."/>
            <person name="Laroche J."/>
            <person name="Dewar K."/>
            <person name="Juretic N."/>
            <person name="Blackburn G."/>
            <person name="Nisole A."/>
            <person name="Brunet B."/>
            <person name="Brandao M."/>
            <person name="Lumley L."/>
            <person name="Duan J."/>
            <person name="Quan G."/>
            <person name="Lucarotti C.J."/>
            <person name="Roe A.D."/>
            <person name="Sperling F.A.H."/>
            <person name="Levesque R.C."/>
            <person name="Cusson M."/>
        </authorList>
    </citation>
    <scope>NUCLEOTIDE SEQUENCE [LARGE SCALE GENOMIC DNA]</scope>
    <source>
        <strain evidence="1">Glfc:IPQL:Cfum</strain>
    </source>
</reference>
<protein>
    <submittedName>
        <fullName evidence="1">Uncharacterized protein</fullName>
    </submittedName>
</protein>
<accession>A0ACC0KZ31</accession>
<gene>
    <name evidence="1" type="ORF">MSG28_015118</name>
</gene>
<name>A0ACC0KZ31_CHOFU</name>
<evidence type="ECO:0000313" key="2">
    <source>
        <dbReference type="Proteomes" id="UP001064048"/>
    </source>
</evidence>
<dbReference type="EMBL" id="CM046127">
    <property type="protein sequence ID" value="KAI8441530.1"/>
    <property type="molecule type" value="Genomic_DNA"/>
</dbReference>
<organism evidence="1 2">
    <name type="scientific">Choristoneura fumiferana</name>
    <name type="common">Spruce budworm moth</name>
    <name type="synonym">Archips fumiferana</name>
    <dbReference type="NCBI Taxonomy" id="7141"/>
    <lineage>
        <taxon>Eukaryota</taxon>
        <taxon>Metazoa</taxon>
        <taxon>Ecdysozoa</taxon>
        <taxon>Arthropoda</taxon>
        <taxon>Hexapoda</taxon>
        <taxon>Insecta</taxon>
        <taxon>Pterygota</taxon>
        <taxon>Neoptera</taxon>
        <taxon>Endopterygota</taxon>
        <taxon>Lepidoptera</taxon>
        <taxon>Glossata</taxon>
        <taxon>Ditrysia</taxon>
        <taxon>Tortricoidea</taxon>
        <taxon>Tortricidae</taxon>
        <taxon>Tortricinae</taxon>
        <taxon>Choristoneura</taxon>
    </lineage>
</organism>
<sequence>MTYYCSQCSFSSNFESALLMHQQLHHESPCTLSYPVNDANLKAKSHTMPRAMQPELESKPEREIKLLGRTSSATRLFDRLRARICRSRTLFSHPEETGEDLSLPSECTSKAFKEEDSPLLTKRSVLPEKDAVKETFVCHLCTFEADRITVLDRHLLNDHKIGMDNLLKLVMAKTKDSLADDPAKDIFGLRQPYYKPQDELEEGEFIVETVTPKVKILKHASTNTENIDLRDNCKMITNELEKLVNSPTEACDKNELLIKMQTLNECMCKFVDSSNMLKRVLTKEFDTKSLKNDRVSGEPFFDLRLGEGDKSKLSSESFYF</sequence>